<evidence type="ECO:0008006" key="3">
    <source>
        <dbReference type="Google" id="ProtNLM"/>
    </source>
</evidence>
<evidence type="ECO:0000313" key="2">
    <source>
        <dbReference type="Proteomes" id="UP000331127"/>
    </source>
</evidence>
<organism evidence="1 2">
    <name type="scientific">Acrocarpospora macrocephala</name>
    <dbReference type="NCBI Taxonomy" id="150177"/>
    <lineage>
        <taxon>Bacteria</taxon>
        <taxon>Bacillati</taxon>
        <taxon>Actinomycetota</taxon>
        <taxon>Actinomycetes</taxon>
        <taxon>Streptosporangiales</taxon>
        <taxon>Streptosporangiaceae</taxon>
        <taxon>Acrocarpospora</taxon>
    </lineage>
</organism>
<dbReference type="Proteomes" id="UP000331127">
    <property type="component" value="Unassembled WGS sequence"/>
</dbReference>
<reference evidence="1 2" key="1">
    <citation type="submission" date="2019-10" db="EMBL/GenBank/DDBJ databases">
        <title>Whole genome shotgun sequence of Acrocarpospora macrocephala NBRC 16266.</title>
        <authorList>
            <person name="Ichikawa N."/>
            <person name="Kimura A."/>
            <person name="Kitahashi Y."/>
            <person name="Komaki H."/>
            <person name="Oguchi A."/>
        </authorList>
    </citation>
    <scope>NUCLEOTIDE SEQUENCE [LARGE SCALE GENOMIC DNA]</scope>
    <source>
        <strain evidence="1 2">NBRC 16266</strain>
    </source>
</reference>
<dbReference type="RefSeq" id="WP_344448266.1">
    <property type="nucleotide sequence ID" value="NZ_BAAAHL010000041.1"/>
</dbReference>
<name>A0A5M3WK88_9ACTN</name>
<comment type="caution">
    <text evidence="1">The sequence shown here is derived from an EMBL/GenBank/DDBJ whole genome shotgun (WGS) entry which is preliminary data.</text>
</comment>
<dbReference type="EMBL" id="BLAE01000007">
    <property type="protein sequence ID" value="GES07611.1"/>
    <property type="molecule type" value="Genomic_DNA"/>
</dbReference>
<proteinExistence type="predicted"/>
<dbReference type="AlphaFoldDB" id="A0A5M3WK88"/>
<evidence type="ECO:0000313" key="1">
    <source>
        <dbReference type="EMBL" id="GES07611.1"/>
    </source>
</evidence>
<gene>
    <name evidence="1" type="ORF">Amac_012060</name>
</gene>
<protein>
    <recommendedName>
        <fullName evidence="3">HNH endonuclease</fullName>
    </recommendedName>
</protein>
<keyword evidence="2" id="KW-1185">Reference proteome</keyword>
<sequence length="310" mass="33944">MSRTAYVYVPRESANNLAIGVENNIWGWERGVLDKANGRAIASSLQEGDYLVLGHCGPGTRVKAGNWEFATLGRVLVAQVTRSLYTATTIMWPDGTGKLYPERIDLDFVSDDHNVHGPVLGIDPMEALRMSANKQGSPLISSSEALLGLAELQADDEQDPLDVIDEDVVIVVNGSTDVARTAFARKEQRQIRRVKFGQRTSLQCDLCGRILPRRMVHAAHVKRRVDASHAERLDLRNVMAACLSGCDALFEHGFVYVGADGLIRTSAAAAALEDLKELADQLSGRRCTHHCGETEAYFAFHRTKTANVAS</sequence>
<accession>A0A5M3WK88</accession>